<proteinExistence type="predicted"/>
<comment type="caution">
    <text evidence="7">The sequence shown here is derived from an EMBL/GenBank/DDBJ whole genome shotgun (WGS) entry which is preliminary data.</text>
</comment>
<dbReference type="FunFam" id="4.10.1000.10:FF:000003">
    <property type="entry name" value="Zinc finger CCCH domain-containing protein"/>
    <property type="match status" value="1"/>
</dbReference>
<dbReference type="AlphaFoldDB" id="A0A267F552"/>
<dbReference type="OrthoDB" id="410307at2759"/>
<feature type="domain" description="C3H1-type" evidence="6">
    <location>
        <begin position="30"/>
        <end position="58"/>
    </location>
</feature>
<accession>A0A267F552</accession>
<keyword evidence="3 5" id="KW-0863">Zinc-finger</keyword>
<reference evidence="7 8" key="1">
    <citation type="submission" date="2017-06" db="EMBL/GenBank/DDBJ databases">
        <title>A platform for efficient transgenesis in Macrostomum lignano, a flatworm model organism for stem cell research.</title>
        <authorList>
            <person name="Berezikov E."/>
        </authorList>
    </citation>
    <scope>NUCLEOTIDE SEQUENCE [LARGE SCALE GENOMIC DNA]</scope>
    <source>
        <strain evidence="7">DV1</strain>
        <tissue evidence="7">Whole organism</tissue>
    </source>
</reference>
<dbReference type="InterPro" id="IPR000571">
    <property type="entry name" value="Znf_CCCH"/>
</dbReference>
<evidence type="ECO:0000256" key="1">
    <source>
        <dbReference type="ARBA" id="ARBA00022723"/>
    </source>
</evidence>
<evidence type="ECO:0000313" key="7">
    <source>
        <dbReference type="EMBL" id="PAA68905.1"/>
    </source>
</evidence>
<dbReference type="Gene3D" id="4.10.1000.10">
    <property type="entry name" value="Zinc finger, CCCH-type"/>
    <property type="match status" value="2"/>
</dbReference>
<keyword evidence="8" id="KW-1185">Reference proteome</keyword>
<evidence type="ECO:0000256" key="4">
    <source>
        <dbReference type="ARBA" id="ARBA00022833"/>
    </source>
</evidence>
<dbReference type="Pfam" id="PF00642">
    <property type="entry name" value="zf-CCCH"/>
    <property type="match status" value="2"/>
</dbReference>
<name>A0A267F552_9PLAT</name>
<keyword evidence="4 5" id="KW-0862">Zinc</keyword>
<protein>
    <recommendedName>
        <fullName evidence="6">C3H1-type domain-containing protein</fullName>
    </recommendedName>
</protein>
<evidence type="ECO:0000256" key="3">
    <source>
        <dbReference type="ARBA" id="ARBA00022771"/>
    </source>
</evidence>
<evidence type="ECO:0000256" key="5">
    <source>
        <dbReference type="PROSITE-ProRule" id="PRU00723"/>
    </source>
</evidence>
<feature type="zinc finger region" description="C3H1-type" evidence="5">
    <location>
        <begin position="69"/>
        <end position="94"/>
    </location>
</feature>
<dbReference type="GO" id="GO:0051252">
    <property type="term" value="P:regulation of RNA metabolic process"/>
    <property type="evidence" value="ECO:0007669"/>
    <property type="project" value="UniProtKB-ARBA"/>
</dbReference>
<dbReference type="STRING" id="282301.A0A267F552"/>
<organism evidence="7 8">
    <name type="scientific">Macrostomum lignano</name>
    <dbReference type="NCBI Taxonomy" id="282301"/>
    <lineage>
        <taxon>Eukaryota</taxon>
        <taxon>Metazoa</taxon>
        <taxon>Spiralia</taxon>
        <taxon>Lophotrochozoa</taxon>
        <taxon>Platyhelminthes</taxon>
        <taxon>Rhabditophora</taxon>
        <taxon>Macrostomorpha</taxon>
        <taxon>Macrostomida</taxon>
        <taxon>Macrostomidae</taxon>
        <taxon>Macrostomum</taxon>
    </lineage>
</organism>
<sequence length="94" mass="10176">MSTSPSTPSTGAGSPCIGSASSAAVSAGLKFKTELCRNFELSGSCPFANRCQFAHGPEELRGRPDRHWLYKTEPCRAFHGEGLCRYGGRCHFLH</sequence>
<evidence type="ECO:0000256" key="2">
    <source>
        <dbReference type="ARBA" id="ARBA00022737"/>
    </source>
</evidence>
<dbReference type="SUPFAM" id="SSF90229">
    <property type="entry name" value="CCCH zinc finger"/>
    <property type="match status" value="2"/>
</dbReference>
<dbReference type="GO" id="GO:0003729">
    <property type="term" value="F:mRNA binding"/>
    <property type="evidence" value="ECO:0007669"/>
    <property type="project" value="InterPro"/>
</dbReference>
<dbReference type="Proteomes" id="UP000215902">
    <property type="component" value="Unassembled WGS sequence"/>
</dbReference>
<dbReference type="SMART" id="SM00356">
    <property type="entry name" value="ZnF_C3H1"/>
    <property type="match status" value="2"/>
</dbReference>
<dbReference type="InterPro" id="IPR045877">
    <property type="entry name" value="ZFP36-like"/>
</dbReference>
<gene>
    <name evidence="7" type="ORF">BOX15_Mlig028414g1</name>
</gene>
<keyword evidence="1 5" id="KW-0479">Metal-binding</keyword>
<dbReference type="InterPro" id="IPR036855">
    <property type="entry name" value="Znf_CCCH_sf"/>
</dbReference>
<keyword evidence="2" id="KW-0677">Repeat</keyword>
<dbReference type="EMBL" id="NIVC01001363">
    <property type="protein sequence ID" value="PAA68905.1"/>
    <property type="molecule type" value="Genomic_DNA"/>
</dbReference>
<evidence type="ECO:0000259" key="6">
    <source>
        <dbReference type="PROSITE" id="PS50103"/>
    </source>
</evidence>
<feature type="zinc finger region" description="C3H1-type" evidence="5">
    <location>
        <begin position="30"/>
        <end position="58"/>
    </location>
</feature>
<dbReference type="PROSITE" id="PS50103">
    <property type="entry name" value="ZF_C3H1"/>
    <property type="match status" value="2"/>
</dbReference>
<feature type="domain" description="C3H1-type" evidence="6">
    <location>
        <begin position="69"/>
        <end position="94"/>
    </location>
</feature>
<dbReference type="GO" id="GO:0010468">
    <property type="term" value="P:regulation of gene expression"/>
    <property type="evidence" value="ECO:0007669"/>
    <property type="project" value="UniProtKB-ARBA"/>
</dbReference>
<dbReference type="PANTHER" id="PTHR12547">
    <property type="entry name" value="CCCH ZINC FINGER/TIS11-RELATED"/>
    <property type="match status" value="1"/>
</dbReference>
<dbReference type="PANTHER" id="PTHR12547:SF18">
    <property type="entry name" value="PROTEIN TIS11"/>
    <property type="match status" value="1"/>
</dbReference>
<evidence type="ECO:0000313" key="8">
    <source>
        <dbReference type="Proteomes" id="UP000215902"/>
    </source>
</evidence>
<dbReference type="GO" id="GO:0008270">
    <property type="term" value="F:zinc ion binding"/>
    <property type="evidence" value="ECO:0007669"/>
    <property type="project" value="UniProtKB-KW"/>
</dbReference>